<gene>
    <name evidence="3" type="ORF">AFUB_075280</name>
</gene>
<dbReference type="OrthoDB" id="163438at2759"/>
<organism evidence="3 4">
    <name type="scientific">Aspergillus fumigatus (strain CBS 144.89 / FGSC A1163 / CEA10)</name>
    <name type="common">Neosartorya fumigata</name>
    <dbReference type="NCBI Taxonomy" id="451804"/>
    <lineage>
        <taxon>Eukaryota</taxon>
        <taxon>Fungi</taxon>
        <taxon>Dikarya</taxon>
        <taxon>Ascomycota</taxon>
        <taxon>Pezizomycotina</taxon>
        <taxon>Eurotiomycetes</taxon>
        <taxon>Eurotiomycetidae</taxon>
        <taxon>Eurotiales</taxon>
        <taxon>Aspergillaceae</taxon>
        <taxon>Aspergillus</taxon>
        <taxon>Aspergillus subgen. Fumigati</taxon>
    </lineage>
</organism>
<reference evidence="3 4" key="1">
    <citation type="journal article" date="2008" name="PLoS Genet.">
        <title>Genomic islands in the pathogenic filamentous fungus Aspergillus fumigatus.</title>
        <authorList>
            <person name="Fedorova N.D."/>
            <person name="Khaldi N."/>
            <person name="Joardar V.S."/>
            <person name="Maiti R."/>
            <person name="Amedeo P."/>
            <person name="Anderson M.J."/>
            <person name="Crabtree J."/>
            <person name="Silva J.C."/>
            <person name="Badger J.H."/>
            <person name="Albarraq A."/>
            <person name="Angiuoli S."/>
            <person name="Bussey H."/>
            <person name="Bowyer P."/>
            <person name="Cotty P.J."/>
            <person name="Dyer P.S."/>
            <person name="Egan A."/>
            <person name="Galens K."/>
            <person name="Fraser-Liggett C.M."/>
            <person name="Haas B.J."/>
            <person name="Inman J.M."/>
            <person name="Kent R."/>
            <person name="Lemieux S."/>
            <person name="Malavazi I."/>
            <person name="Orvis J."/>
            <person name="Roemer T."/>
            <person name="Ronning C.M."/>
            <person name="Sundaram J.P."/>
            <person name="Sutton G."/>
            <person name="Turner G."/>
            <person name="Venter J.C."/>
            <person name="White O.R."/>
            <person name="Whitty B.R."/>
            <person name="Youngman P."/>
            <person name="Wolfe K.H."/>
            <person name="Goldman G.H."/>
            <person name="Wortman J.R."/>
            <person name="Jiang B."/>
            <person name="Denning D.W."/>
            <person name="Nierman W.C."/>
        </authorList>
    </citation>
    <scope>NUCLEOTIDE SEQUENCE [LARGE SCALE GENOMIC DNA]</scope>
    <source>
        <strain evidence="4">CBS 144.89 / FGSC A1163 / CEA10</strain>
    </source>
</reference>
<feature type="domain" description="NWD NACHT-NTPase N-terminal" evidence="2">
    <location>
        <begin position="44"/>
        <end position="155"/>
    </location>
</feature>
<dbReference type="InterPro" id="IPR031359">
    <property type="entry name" value="NACHT_N"/>
</dbReference>
<dbReference type="AlphaFoldDB" id="B0Y7W8"/>
<name>B0Y7W8_ASPFC</name>
<dbReference type="Pfam" id="PF17100">
    <property type="entry name" value="NACHT_N"/>
    <property type="match status" value="1"/>
</dbReference>
<dbReference type="HOGENOM" id="CLU_816301_0_0_1"/>
<dbReference type="Proteomes" id="UP000001699">
    <property type="component" value="Unassembled WGS sequence"/>
</dbReference>
<proteinExistence type="predicted"/>
<accession>B0Y7W8</accession>
<evidence type="ECO:0000313" key="3">
    <source>
        <dbReference type="EMBL" id="EDP49499.1"/>
    </source>
</evidence>
<evidence type="ECO:0000256" key="1">
    <source>
        <dbReference type="SAM" id="MobiDB-lite"/>
    </source>
</evidence>
<keyword evidence="4" id="KW-1185">Reference proteome</keyword>
<feature type="compositionally biased region" description="Polar residues" evidence="1">
    <location>
        <begin position="12"/>
        <end position="25"/>
    </location>
</feature>
<dbReference type="VEuPathDB" id="FungiDB:AFUB_075280"/>
<sequence length="340" mass="38892">MDHFKSKIRASASLTTTPSESSKPLATTTANFTLSDPSDCTDYLWARAYSLVEEREHELIDEYKHQLADPGRDTATKADISSRQSVESLVKQLLDNREKKQWRISLLEKDITLRRQVERLTKFLLWSDPIVKSAVSTQPYAALAWSGVSVFLAGFNAIGHAGEYRPLVEPLAKLYSYIVEYQARTICHLSSSQCSRAWKSITDSNSWSGTFEQINKQDKVCRDIIGPIEEKRTREITEKQLQQMQESQAILDDIREILKEGGNQARKFYEDEAERALLRDLASAFTDSSGNAELSWNQESGLESYKNINPERVPGTCEWFYGDERFRKWRAAHTSSFGRR</sequence>
<feature type="region of interest" description="Disordered" evidence="1">
    <location>
        <begin position="1"/>
        <end position="25"/>
    </location>
</feature>
<evidence type="ECO:0000259" key="2">
    <source>
        <dbReference type="Pfam" id="PF17100"/>
    </source>
</evidence>
<dbReference type="EMBL" id="DS499599">
    <property type="protein sequence ID" value="EDP49499.1"/>
    <property type="molecule type" value="Genomic_DNA"/>
</dbReference>
<evidence type="ECO:0000313" key="4">
    <source>
        <dbReference type="Proteomes" id="UP000001699"/>
    </source>
</evidence>
<protein>
    <recommendedName>
        <fullName evidence="2">NWD NACHT-NTPase N-terminal domain-containing protein</fullName>
    </recommendedName>
</protein>